<keyword evidence="8 10" id="KW-0464">Manganese</keyword>
<dbReference type="EC" id="3.1.-.-" evidence="10"/>
<accession>A0A246EIP1</accession>
<evidence type="ECO:0000256" key="6">
    <source>
        <dbReference type="ARBA" id="ARBA00023118"/>
    </source>
</evidence>
<comment type="subunit">
    <text evidence="9 10">Homodimer, forms a heterotetramer with a Cas2 homodimer.</text>
</comment>
<evidence type="ECO:0000256" key="1">
    <source>
        <dbReference type="ARBA" id="ARBA00022722"/>
    </source>
</evidence>
<evidence type="ECO:0000256" key="3">
    <source>
        <dbReference type="ARBA" id="ARBA00022759"/>
    </source>
</evidence>
<evidence type="ECO:0000256" key="5">
    <source>
        <dbReference type="ARBA" id="ARBA00022842"/>
    </source>
</evidence>
<evidence type="ECO:0000256" key="2">
    <source>
        <dbReference type="ARBA" id="ARBA00022723"/>
    </source>
</evidence>
<dbReference type="GO" id="GO:0051607">
    <property type="term" value="P:defense response to virus"/>
    <property type="evidence" value="ECO:0007669"/>
    <property type="project" value="UniProtKB-UniRule"/>
</dbReference>
<dbReference type="InterPro" id="IPR050646">
    <property type="entry name" value="Cas1"/>
</dbReference>
<dbReference type="Gene3D" id="3.100.10.20">
    <property type="entry name" value="CRISPR-associated endonuclease Cas1, N-terminal domain"/>
    <property type="match status" value="1"/>
</dbReference>
<evidence type="ECO:0000256" key="7">
    <source>
        <dbReference type="ARBA" id="ARBA00023125"/>
    </source>
</evidence>
<dbReference type="NCBIfam" id="TIGR00287">
    <property type="entry name" value="cas1"/>
    <property type="match status" value="1"/>
</dbReference>
<dbReference type="Gene3D" id="1.20.120.920">
    <property type="entry name" value="CRISPR-associated endonuclease Cas1, C-terminal domain"/>
    <property type="match status" value="1"/>
</dbReference>
<evidence type="ECO:0000256" key="9">
    <source>
        <dbReference type="ARBA" id="ARBA00038592"/>
    </source>
</evidence>
<dbReference type="PANTHER" id="PTHR34353">
    <property type="entry name" value="CRISPR-ASSOCIATED ENDONUCLEASE CAS1 1"/>
    <property type="match status" value="1"/>
</dbReference>
<dbReference type="AlphaFoldDB" id="A0A246EIP1"/>
<dbReference type="Proteomes" id="UP000197470">
    <property type="component" value="Unassembled WGS sequence"/>
</dbReference>
<comment type="function">
    <text evidence="10">CRISPR (clustered regularly interspaced short palindromic repeat), is an adaptive immune system that provides protection against mobile genetic elements (viruses, transposable elements and conjugative plasmids). CRISPR clusters contain spacers, sequences complementary to antecedent mobile elements, and target invading nucleic acids. CRISPR clusters are transcribed and processed into CRISPR RNA (crRNA). Acts as a dsDNA endonuclease. Involved in the integration of spacer DNA into the CRISPR cassette.</text>
</comment>
<dbReference type="Pfam" id="PF01867">
    <property type="entry name" value="Cas_Cas1"/>
    <property type="match status" value="1"/>
</dbReference>
<evidence type="ECO:0000313" key="11">
    <source>
        <dbReference type="EMBL" id="OWP26484.1"/>
    </source>
</evidence>
<sequence>MANLYVYEQGTTLDYKNENFVVKTLSEKIIPAEKLEKLERVIVFGDINITIQFIQELLKKKIPITFLSKVGEYFGSLEATNNVDMKIQRLQFQKSADKDFCLAMSKIFIKGKINNQRSFLFKENKTAKEPIAAISALRIKGFLEKVDNAKNIEELNKIIEEMNELYFTGLSLFLGKEYNFTKRVKMPPTDPFNSILSFGYTLLLYEIKKMLNSKGLNAYVGFFTSDEANTLALCLDLIEEWRSILVDSLAFKLLYTKKLTLNNFETNEETGAVLLKKEASFAFIEEFEKLLREKVGKVIAGSSKLTYRHAIEYQIKLLIKALENDSPEDYVPFEIDK</sequence>
<keyword evidence="2 10" id="KW-0479">Metal-binding</keyword>
<keyword evidence="1 10" id="KW-0540">Nuclease</keyword>
<comment type="similarity">
    <text evidence="10">Belongs to the CRISPR-associated endonuclease Cas1 family.</text>
</comment>
<keyword evidence="4 10" id="KW-0378">Hydrolase</keyword>
<dbReference type="HAMAP" id="MF_01470">
    <property type="entry name" value="Cas1"/>
    <property type="match status" value="1"/>
</dbReference>
<keyword evidence="7 10" id="KW-0238">DNA-binding</keyword>
<comment type="cofactor">
    <cofactor evidence="10">
        <name>Mg(2+)</name>
        <dbReference type="ChEBI" id="CHEBI:18420"/>
    </cofactor>
    <cofactor evidence="10">
        <name>Mn(2+)</name>
        <dbReference type="ChEBI" id="CHEBI:29035"/>
    </cofactor>
</comment>
<feature type="binding site" evidence="10">
    <location>
        <position position="239"/>
    </location>
    <ligand>
        <name>Mn(2+)</name>
        <dbReference type="ChEBI" id="CHEBI:29035"/>
    </ligand>
</feature>
<dbReference type="GO" id="GO:0003677">
    <property type="term" value="F:DNA binding"/>
    <property type="evidence" value="ECO:0007669"/>
    <property type="project" value="UniProtKB-KW"/>
</dbReference>
<dbReference type="GO" id="GO:0043571">
    <property type="term" value="P:maintenance of CRISPR repeat elements"/>
    <property type="evidence" value="ECO:0007669"/>
    <property type="project" value="UniProtKB-UniRule"/>
</dbReference>
<dbReference type="RefSeq" id="WP_088389477.1">
    <property type="nucleotide sequence ID" value="NZ_NHRT01000001.1"/>
</dbReference>
<gene>
    <name evidence="10" type="primary">cas1</name>
    <name evidence="11" type="ORF">CA839_11845</name>
</gene>
<evidence type="ECO:0000256" key="8">
    <source>
        <dbReference type="ARBA" id="ARBA00023211"/>
    </source>
</evidence>
<dbReference type="InterPro" id="IPR002729">
    <property type="entry name" value="CRISPR-assoc_Cas1"/>
</dbReference>
<protein>
    <recommendedName>
        <fullName evidence="10">CRISPR-associated endonuclease Cas1</fullName>
        <ecNumber evidence="10">3.1.-.-</ecNumber>
    </recommendedName>
</protein>
<keyword evidence="5 10" id="KW-0460">Magnesium</keyword>
<reference evidence="11 12" key="1">
    <citation type="submission" date="2017-05" db="EMBL/GenBank/DDBJ databases">
        <title>Genome sequencing of Fusobacterium nucleatum subsp. polymorphum KCOM 1001 (=ChDC F119).</title>
        <authorList>
            <person name="Kook J.-K."/>
            <person name="Park S.-N."/>
            <person name="Lim Y.K."/>
            <person name="Roh H."/>
        </authorList>
    </citation>
    <scope>NUCLEOTIDE SEQUENCE [LARGE SCALE GENOMIC DNA]</scope>
    <source>
        <strain evidence="11 12">KCOM 1001</strain>
    </source>
</reference>
<dbReference type="EMBL" id="NHRT01000001">
    <property type="protein sequence ID" value="OWP26484.1"/>
    <property type="molecule type" value="Genomic_DNA"/>
</dbReference>
<organism evidence="11 12">
    <name type="scientific">Fusobacterium nucleatum subsp. polymorphum</name>
    <name type="common">Fusobacterium polymorphum</name>
    <dbReference type="NCBI Taxonomy" id="76857"/>
    <lineage>
        <taxon>Bacteria</taxon>
        <taxon>Fusobacteriati</taxon>
        <taxon>Fusobacteriota</taxon>
        <taxon>Fusobacteriia</taxon>
        <taxon>Fusobacteriales</taxon>
        <taxon>Fusobacteriaceae</taxon>
        <taxon>Fusobacterium</taxon>
    </lineage>
</organism>
<dbReference type="GO" id="GO:0004519">
    <property type="term" value="F:endonuclease activity"/>
    <property type="evidence" value="ECO:0007669"/>
    <property type="project" value="UniProtKB-UniRule"/>
</dbReference>
<dbReference type="InterPro" id="IPR042206">
    <property type="entry name" value="CRISPR-assoc_Cas1_C"/>
</dbReference>
<name>A0A246EIP1_FUSNP</name>
<evidence type="ECO:0000256" key="10">
    <source>
        <dbReference type="HAMAP-Rule" id="MF_01470"/>
    </source>
</evidence>
<dbReference type="InterPro" id="IPR042211">
    <property type="entry name" value="CRISPR-assoc_Cas1_N"/>
</dbReference>
<dbReference type="GO" id="GO:0046872">
    <property type="term" value="F:metal ion binding"/>
    <property type="evidence" value="ECO:0007669"/>
    <property type="project" value="UniProtKB-UniRule"/>
</dbReference>
<dbReference type="PANTHER" id="PTHR34353:SF2">
    <property type="entry name" value="CRISPR-ASSOCIATED ENDONUCLEASE CAS1 1"/>
    <property type="match status" value="1"/>
</dbReference>
<keyword evidence="3 10" id="KW-0255">Endonuclease</keyword>
<keyword evidence="6 10" id="KW-0051">Antiviral defense</keyword>
<dbReference type="GO" id="GO:0016787">
    <property type="term" value="F:hydrolase activity"/>
    <property type="evidence" value="ECO:0007669"/>
    <property type="project" value="UniProtKB-KW"/>
</dbReference>
<comment type="caution">
    <text evidence="11">The sequence shown here is derived from an EMBL/GenBank/DDBJ whole genome shotgun (WGS) entry which is preliminary data.</text>
</comment>
<dbReference type="CDD" id="cd09634">
    <property type="entry name" value="Cas1_I-II-III"/>
    <property type="match status" value="1"/>
</dbReference>
<proteinExistence type="inferred from homology"/>
<comment type="caution">
    <text evidence="10">Lacks conserved residue(s) required for the propagation of feature annotation.</text>
</comment>
<evidence type="ECO:0000313" key="12">
    <source>
        <dbReference type="Proteomes" id="UP000197470"/>
    </source>
</evidence>
<evidence type="ECO:0000256" key="4">
    <source>
        <dbReference type="ARBA" id="ARBA00022801"/>
    </source>
</evidence>